<dbReference type="eggNOG" id="COG4795">
    <property type="taxonomic scope" value="Bacteria"/>
</dbReference>
<name>A0A078KZF3_9GAMM</name>
<dbReference type="Gene3D" id="3.10.610.10">
    <property type="entry name" value="GSPII I/J protein-like"/>
    <property type="match status" value="1"/>
</dbReference>
<evidence type="ECO:0000256" key="9">
    <source>
        <dbReference type="ARBA" id="ARBA00023136"/>
    </source>
</evidence>
<dbReference type="GO" id="GO:0015628">
    <property type="term" value="P:protein secretion by the type II secretion system"/>
    <property type="evidence" value="ECO:0007669"/>
    <property type="project" value="InterPro"/>
</dbReference>
<dbReference type="AlphaFoldDB" id="A0A078KZF3"/>
<keyword evidence="9" id="KW-0472">Membrane</keyword>
<dbReference type="PANTHER" id="PTHR39583">
    <property type="entry name" value="TYPE II SECRETION SYSTEM PROTEIN J-RELATED"/>
    <property type="match status" value="1"/>
</dbReference>
<dbReference type="EMBL" id="CCSB01000003">
    <property type="protein sequence ID" value="CDZ78397.1"/>
    <property type="molecule type" value="Genomic_DNA"/>
</dbReference>
<keyword evidence="5" id="KW-0488">Methylation</keyword>
<dbReference type="InterPro" id="IPR010055">
    <property type="entry name" value="T2SS_protein-GspJ"/>
</dbReference>
<dbReference type="InterPro" id="IPR051621">
    <property type="entry name" value="T2SS_protein_J"/>
</dbReference>
<evidence type="ECO:0000256" key="1">
    <source>
        <dbReference type="ARBA" id="ARBA00004377"/>
    </source>
</evidence>
<accession>A0A078KZF3</accession>
<evidence type="ECO:0000313" key="11">
    <source>
        <dbReference type="Proteomes" id="UP000044071"/>
    </source>
</evidence>
<protein>
    <recommendedName>
        <fullName evidence="3">Type II secretion system protein J</fullName>
    </recommendedName>
</protein>
<evidence type="ECO:0000256" key="6">
    <source>
        <dbReference type="ARBA" id="ARBA00022519"/>
    </source>
</evidence>
<comment type="subcellular location">
    <subcellularLocation>
        <location evidence="1">Cell inner membrane</location>
        <topology evidence="1">Single-pass membrane protein</topology>
    </subcellularLocation>
</comment>
<evidence type="ECO:0000256" key="5">
    <source>
        <dbReference type="ARBA" id="ARBA00022481"/>
    </source>
</evidence>
<evidence type="ECO:0000313" key="10">
    <source>
        <dbReference type="EMBL" id="CDZ78397.1"/>
    </source>
</evidence>
<dbReference type="GO" id="GO:0005886">
    <property type="term" value="C:plasma membrane"/>
    <property type="evidence" value="ECO:0007669"/>
    <property type="project" value="UniProtKB-SubCell"/>
</dbReference>
<dbReference type="Proteomes" id="UP000044071">
    <property type="component" value="Unassembled WGS sequence"/>
</dbReference>
<dbReference type="PROSITE" id="PS00409">
    <property type="entry name" value="PROKAR_NTER_METHYL"/>
    <property type="match status" value="1"/>
</dbReference>
<sequence length="203" mass="23026">MKKIAGFTLLEILIALAVFAIIATITSSTLYQTFNTKTRLTEQTERLNSLQLALILLERDTQQIILRDVRNDESHVYPAFIGESQYFEFTRTGIANPGSINKQSILQRVAILCKGNKLVRRSWPTLDTTSRNSYEDKVLIDQISGCDFAYLNNNLQSLKEWHANAVQANQKVEPMPKAIQMNLKLEWGKLNYLFVIPGALYAG</sequence>
<dbReference type="Pfam" id="PF07963">
    <property type="entry name" value="N_methyl"/>
    <property type="match status" value="1"/>
</dbReference>
<reference evidence="10 11" key="1">
    <citation type="submission" date="2014-06" db="EMBL/GenBank/DDBJ databases">
        <authorList>
            <person name="Urmite Genomes Urmite Genomes"/>
        </authorList>
    </citation>
    <scope>NUCLEOTIDE SEQUENCE [LARGE SCALE GENOMIC DNA]</scope>
</reference>
<keyword evidence="11" id="KW-1185">Reference proteome</keyword>
<keyword evidence="8" id="KW-1133">Transmembrane helix</keyword>
<dbReference type="SUPFAM" id="SSF54523">
    <property type="entry name" value="Pili subunits"/>
    <property type="match status" value="1"/>
</dbReference>
<evidence type="ECO:0000256" key="2">
    <source>
        <dbReference type="ARBA" id="ARBA00011084"/>
    </source>
</evidence>
<comment type="similarity">
    <text evidence="2">Belongs to the GSP J family.</text>
</comment>
<dbReference type="PANTHER" id="PTHR39583:SF2">
    <property type="entry name" value="TYPE II SECRETION SYSTEM PROTEIN J"/>
    <property type="match status" value="1"/>
</dbReference>
<evidence type="ECO:0000256" key="7">
    <source>
        <dbReference type="ARBA" id="ARBA00022692"/>
    </source>
</evidence>
<organism evidence="10 11">
    <name type="scientific">Legionella massiliensis</name>
    <dbReference type="NCBI Taxonomy" id="1034943"/>
    <lineage>
        <taxon>Bacteria</taxon>
        <taxon>Pseudomonadati</taxon>
        <taxon>Pseudomonadota</taxon>
        <taxon>Gammaproteobacteria</taxon>
        <taxon>Legionellales</taxon>
        <taxon>Legionellaceae</taxon>
        <taxon>Legionella</taxon>
    </lineage>
</organism>
<dbReference type="GO" id="GO:0015627">
    <property type="term" value="C:type II protein secretion system complex"/>
    <property type="evidence" value="ECO:0007669"/>
    <property type="project" value="InterPro"/>
</dbReference>
<keyword evidence="4" id="KW-1003">Cell membrane</keyword>
<dbReference type="RefSeq" id="WP_043874894.1">
    <property type="nucleotide sequence ID" value="NZ_CCVW01000003.1"/>
</dbReference>
<dbReference type="InterPro" id="IPR012902">
    <property type="entry name" value="N_methyl_site"/>
</dbReference>
<dbReference type="NCBIfam" id="TIGR01711">
    <property type="entry name" value="gspJ"/>
    <property type="match status" value="1"/>
</dbReference>
<evidence type="ECO:0000256" key="8">
    <source>
        <dbReference type="ARBA" id="ARBA00022989"/>
    </source>
</evidence>
<evidence type="ECO:0000256" key="3">
    <source>
        <dbReference type="ARBA" id="ARBA00021539"/>
    </source>
</evidence>
<dbReference type="STRING" id="1034943.BN59_02707"/>
<gene>
    <name evidence="10" type="primary">xcpW</name>
    <name evidence="10" type="ORF">BN59_02707</name>
</gene>
<keyword evidence="6" id="KW-0997">Cell inner membrane</keyword>
<proteinExistence type="inferred from homology"/>
<keyword evidence="7" id="KW-0812">Transmembrane</keyword>
<evidence type="ECO:0000256" key="4">
    <source>
        <dbReference type="ARBA" id="ARBA00022475"/>
    </source>
</evidence>
<dbReference type="NCBIfam" id="TIGR02532">
    <property type="entry name" value="IV_pilin_GFxxxE"/>
    <property type="match status" value="1"/>
</dbReference>
<dbReference type="Pfam" id="PF11612">
    <property type="entry name" value="T2SSJ"/>
    <property type="match status" value="1"/>
</dbReference>
<dbReference type="InterPro" id="IPR045584">
    <property type="entry name" value="Pilin-like"/>
</dbReference>
<dbReference type="OrthoDB" id="9794345at2"/>